<sequence length="60" mass="6359">MTAVTGTPKDEEGSMARTYRLAEAGKVAFHFFGEGKLVHLFAEAPARARSLPLRPGAGSV</sequence>
<evidence type="ECO:0000313" key="1">
    <source>
        <dbReference type="EMBL" id="CAJ62773.1"/>
    </source>
</evidence>
<name>Q0RI98_FRAAA</name>
<dbReference type="HOGENOM" id="CLU_2934765_0_0_11"/>
<gene>
    <name evidence="1" type="ordered locus">FRAAL4131</name>
</gene>
<protein>
    <submittedName>
        <fullName evidence="1">Uncharacterized protein</fullName>
    </submittedName>
</protein>
<accession>Q0RI98</accession>
<dbReference type="KEGG" id="fal:FRAAL4131"/>
<dbReference type="EMBL" id="CT573213">
    <property type="protein sequence ID" value="CAJ62773.1"/>
    <property type="molecule type" value="Genomic_DNA"/>
</dbReference>
<organism evidence="1 2">
    <name type="scientific">Frankia alni (strain DSM 45986 / CECT 9034 / ACN14a)</name>
    <dbReference type="NCBI Taxonomy" id="326424"/>
    <lineage>
        <taxon>Bacteria</taxon>
        <taxon>Bacillati</taxon>
        <taxon>Actinomycetota</taxon>
        <taxon>Actinomycetes</taxon>
        <taxon>Frankiales</taxon>
        <taxon>Frankiaceae</taxon>
        <taxon>Frankia</taxon>
    </lineage>
</organism>
<dbReference type="AlphaFoldDB" id="Q0RI98"/>
<dbReference type="Proteomes" id="UP000000657">
    <property type="component" value="Chromosome"/>
</dbReference>
<proteinExistence type="predicted"/>
<keyword evidence="2" id="KW-1185">Reference proteome</keyword>
<reference evidence="1 2" key="1">
    <citation type="journal article" date="2007" name="Genome Res.">
        <title>Genome characteristics of facultatively symbiotic Frankia sp. strains reflect host range and host plant biogeography.</title>
        <authorList>
            <person name="Normand P."/>
            <person name="Lapierre P."/>
            <person name="Tisa L.S."/>
            <person name="Gogarten J.P."/>
            <person name="Alloisio N."/>
            <person name="Bagnarol E."/>
            <person name="Bassi C.A."/>
            <person name="Berry A.M."/>
            <person name="Bickhart D.M."/>
            <person name="Choisne N."/>
            <person name="Couloux A."/>
            <person name="Cournoyer B."/>
            <person name="Cruveiller S."/>
            <person name="Daubin V."/>
            <person name="Demange N."/>
            <person name="Francino M.P."/>
            <person name="Goltsman E."/>
            <person name="Huang Y."/>
            <person name="Kopp O.R."/>
            <person name="Labarre L."/>
            <person name="Lapidus A."/>
            <person name="Lavire C."/>
            <person name="Marechal J."/>
            <person name="Martinez M."/>
            <person name="Mastronunzio J.E."/>
            <person name="Mullin B.C."/>
            <person name="Niemann J."/>
            <person name="Pujic P."/>
            <person name="Rawnsley T."/>
            <person name="Rouy Z."/>
            <person name="Schenowitz C."/>
            <person name="Sellstedt A."/>
            <person name="Tavares F."/>
            <person name="Tomkins J.P."/>
            <person name="Vallenet D."/>
            <person name="Valverde C."/>
            <person name="Wall L.G."/>
            <person name="Wang Y."/>
            <person name="Medigue C."/>
            <person name="Benson D.R."/>
        </authorList>
    </citation>
    <scope>NUCLEOTIDE SEQUENCE [LARGE SCALE GENOMIC DNA]</scope>
    <source>
        <strain evidence="2">DSM 45986 / CECT 9034 / ACN14a</strain>
    </source>
</reference>
<evidence type="ECO:0000313" key="2">
    <source>
        <dbReference type="Proteomes" id="UP000000657"/>
    </source>
</evidence>